<dbReference type="InterPro" id="IPR002586">
    <property type="entry name" value="CobQ/CobB/MinD/ParA_Nub-bd_dom"/>
</dbReference>
<evidence type="ECO:0000313" key="6">
    <source>
        <dbReference type="Proteomes" id="UP000297597"/>
    </source>
</evidence>
<dbReference type="PROSITE" id="PS00198">
    <property type="entry name" value="4FE4S_FER_1"/>
    <property type="match status" value="1"/>
</dbReference>
<accession>A0A4Y7RTX3</accession>
<keyword evidence="6" id="KW-1185">Reference proteome</keyword>
<dbReference type="GO" id="GO:0051536">
    <property type="term" value="F:iron-sulfur cluster binding"/>
    <property type="evidence" value="ECO:0007669"/>
    <property type="project" value="UniProtKB-KW"/>
</dbReference>
<dbReference type="OrthoDB" id="9778602at2"/>
<dbReference type="PANTHER" id="PTHR43534:SF1">
    <property type="entry name" value="4FE-4S CLUSTER CONTAINING PARA FAMILY ATPASE PROTEIN"/>
    <property type="match status" value="1"/>
</dbReference>
<reference evidence="5 6" key="1">
    <citation type="journal article" date="2018" name="Environ. Microbiol.">
        <title>Novel energy conservation strategies and behaviour of Pelotomaculum schinkii driving syntrophic propionate catabolism.</title>
        <authorList>
            <person name="Hidalgo-Ahumada C.A.P."/>
            <person name="Nobu M.K."/>
            <person name="Narihiro T."/>
            <person name="Tamaki H."/>
            <person name="Liu W.T."/>
            <person name="Kamagata Y."/>
            <person name="Stams A.J.M."/>
            <person name="Imachi H."/>
            <person name="Sousa D.Z."/>
        </authorList>
    </citation>
    <scope>NUCLEOTIDE SEQUENCE [LARGE SCALE GENOMIC DNA]</scope>
    <source>
        <strain evidence="5 6">MGP</strain>
    </source>
</reference>
<dbReference type="PROSITE" id="PS51379">
    <property type="entry name" value="4FE4S_FER_2"/>
    <property type="match status" value="2"/>
</dbReference>
<evidence type="ECO:0000259" key="4">
    <source>
        <dbReference type="PROSITE" id="PS51379"/>
    </source>
</evidence>
<keyword evidence="3" id="KW-0411">Iron-sulfur</keyword>
<dbReference type="InterPro" id="IPR027417">
    <property type="entry name" value="P-loop_NTPase"/>
</dbReference>
<dbReference type="Pfam" id="PF01656">
    <property type="entry name" value="CbiA"/>
    <property type="match status" value="1"/>
</dbReference>
<dbReference type="AlphaFoldDB" id="A0A4Y7RTX3"/>
<dbReference type="CDD" id="cd03110">
    <property type="entry name" value="SIMIBI_bact_arch"/>
    <property type="match status" value="1"/>
</dbReference>
<dbReference type="Gene3D" id="3.40.50.300">
    <property type="entry name" value="P-loop containing nucleotide triphosphate hydrolases"/>
    <property type="match status" value="1"/>
</dbReference>
<dbReference type="PANTHER" id="PTHR43534">
    <property type="entry name" value="MIND SUPERFAMILY P-LOOP ATPASE CONTAINING AN INSERTED FERREDOXIN DOMAIN"/>
    <property type="match status" value="1"/>
</dbReference>
<keyword evidence="1" id="KW-0479">Metal-binding</keyword>
<dbReference type="GO" id="GO:0046872">
    <property type="term" value="F:metal ion binding"/>
    <property type="evidence" value="ECO:0007669"/>
    <property type="project" value="UniProtKB-KW"/>
</dbReference>
<dbReference type="Proteomes" id="UP000297597">
    <property type="component" value="Unassembled WGS sequence"/>
</dbReference>
<dbReference type="SUPFAM" id="SSF52540">
    <property type="entry name" value="P-loop containing nucleoside triphosphate hydrolases"/>
    <property type="match status" value="1"/>
</dbReference>
<evidence type="ECO:0000313" key="5">
    <source>
        <dbReference type="EMBL" id="TEB12425.1"/>
    </source>
</evidence>
<name>A0A4Y7RTX3_9FIRM</name>
<dbReference type="InterPro" id="IPR017896">
    <property type="entry name" value="4Fe4S_Fe-S-bd"/>
</dbReference>
<evidence type="ECO:0000256" key="1">
    <source>
        <dbReference type="ARBA" id="ARBA00022723"/>
    </source>
</evidence>
<dbReference type="Pfam" id="PF00037">
    <property type="entry name" value="Fer4"/>
    <property type="match status" value="2"/>
</dbReference>
<keyword evidence="2" id="KW-0408">Iron</keyword>
<protein>
    <submittedName>
        <fullName evidence="5">Electron transport complex subunit RsxB</fullName>
    </submittedName>
</protein>
<evidence type="ECO:0000256" key="3">
    <source>
        <dbReference type="ARBA" id="ARBA00023014"/>
    </source>
</evidence>
<evidence type="ECO:0000256" key="2">
    <source>
        <dbReference type="ARBA" id="ARBA00023004"/>
    </source>
</evidence>
<proteinExistence type="predicted"/>
<dbReference type="InterPro" id="IPR017900">
    <property type="entry name" value="4Fe4S_Fe_S_CS"/>
</dbReference>
<dbReference type="Gene3D" id="3.30.70.20">
    <property type="match status" value="1"/>
</dbReference>
<feature type="domain" description="4Fe-4S ferredoxin-type" evidence="4">
    <location>
        <begin position="92"/>
        <end position="121"/>
    </location>
</feature>
<sequence>MVKEITVISGKGGTGKTSLAASLVSLAENTAVADCDVDAADLHLVLNPRVEQVNDFSGGKSSAIIPDKCTGCGKCHELCRFGAVVKNTDQKTVFTIDPIACEGCGVCSYFCPEKAIEFKQAVNGQWFISSTRYGPMVHAKLGIAQENSGKLVSLVRSQVKIIAEEKGLPYIIVDGPPGIGCPVIASVTGTDCVLIVTEPTLSGQHDLERVVELINFFKIPAYLCINKFDINPEMSDIIEKKAMAAGVKVVGRVHYDRNVTGAQVKKLPVVEMPNTPAAADVRTMWSNLLQEITAATKVS</sequence>
<comment type="caution">
    <text evidence="5">The sequence shown here is derived from an EMBL/GenBank/DDBJ whole genome shotgun (WGS) entry which is preliminary data.</text>
</comment>
<dbReference type="SUPFAM" id="SSF54862">
    <property type="entry name" value="4Fe-4S ferredoxins"/>
    <property type="match status" value="1"/>
</dbReference>
<organism evidence="5 6">
    <name type="scientific">Pelotomaculum propionicicum</name>
    <dbReference type="NCBI Taxonomy" id="258475"/>
    <lineage>
        <taxon>Bacteria</taxon>
        <taxon>Bacillati</taxon>
        <taxon>Bacillota</taxon>
        <taxon>Clostridia</taxon>
        <taxon>Eubacteriales</taxon>
        <taxon>Desulfotomaculaceae</taxon>
        <taxon>Pelotomaculum</taxon>
    </lineage>
</organism>
<feature type="domain" description="4Fe-4S ferredoxin-type" evidence="4">
    <location>
        <begin position="60"/>
        <end position="89"/>
    </location>
</feature>
<dbReference type="EMBL" id="QFFZ01000007">
    <property type="protein sequence ID" value="TEB12425.1"/>
    <property type="molecule type" value="Genomic_DNA"/>
</dbReference>
<gene>
    <name evidence="5" type="primary">rsxB_1</name>
    <name evidence="5" type="ORF">Pmgp_01042</name>
</gene>